<feature type="domain" description="P/Homo B" evidence="7">
    <location>
        <begin position="584"/>
        <end position="718"/>
    </location>
</feature>
<dbReference type="InterPro" id="IPR049804">
    <property type="entry name" value="Choice_anch_L"/>
</dbReference>
<accession>A2C5R3</accession>
<dbReference type="GO" id="GO:0016485">
    <property type="term" value="P:protein processing"/>
    <property type="evidence" value="ECO:0007669"/>
    <property type="project" value="TreeGrafter"/>
</dbReference>
<feature type="active site" description="Charge relay system" evidence="4 5">
    <location>
        <position position="198"/>
    </location>
</feature>
<comment type="similarity">
    <text evidence="5">Belongs to the peptidase S8 family.</text>
</comment>
<dbReference type="PROSITE" id="PS00137">
    <property type="entry name" value="SUBTILASE_HIS"/>
    <property type="match status" value="1"/>
</dbReference>
<sequence length="1083" mass="116832">MKRQEAGHKQLVNSRFDRWQDELSKPMQQSIAFFSNPENLTNKDSSDVFRWVIAGPTQKNLSAFKQQAARVGIKIQEENLSNAGFGIDELQLIAFEPGSLSDFQRLQTAAKELNLELWQEVVQTHSGDGPIDTAAITEGTFDLNLNDNNTATDVNGDGTPDPLFHLLASNDANGSYGVNAVGAWSQVSGEGITVGVLDTFFDLNHTDLNAAMPTNFDWDNDGQNDGVDNNNNNIPDLFESEQFTHALGSPNWPVNNPPQPTPPNQSHGTAVSGIAVGRSNGNSGIGVAPESNWIPDGFLDHQNLWPSQNYYNYADVVNNSWGMPNTAGVFQTWTPQRLANWQLATDGAIQVVTAGNDRDPGNTANQGWSNTNNSEKTRRENIVVAATMRNGEVEQYSTPGASVFVSAPVNGSNFRFANSFFANAGVQRTTTADVTDNVASNADNSGYMNGPTDTRFNGTSAAAPMVTGAIALMLEANPTLTVRDIQHILTETSVKNGLIDSDGDGLLDAINPNAGGNAAFPGAAGTIELRNSLTAGVNSTFNIADGHNTGWFVNGAGHWVSDSFGFGIVDAGAAVALANNWTNVGDELKVTTDTILNNPYTIQEGILGGLNSLTNAGSWNVNNHIELEWVELTLNLNLPEQDEVMLAIQSPSGTRSVLMAPGGSDATAFNGQRTLITNQFWGESANGQWNIEVLDVNNDGDNATISNATLDLYGTCNQTCPLEVKSFKELSNSGFGLGQLANQFLQDGGANQGSYQLHSVMSIGDWESYGNFTEGYNTGLKIDEGLILTSGRAKDAIGPNSSPSTSTNWQNVGHPLLGANSKDASGMEIRFSPNQDMVLDWNAQFGSEEFDEYSPSIFDDNAGIFFTEITDQKDPLVGYNPTNLLSGPNQGPFSVNGFSENPGIFEKWMNMTEPCGPVSWEYDGGTNFAITSKKAVLEKGKTYVLAPIIGDATDHIYDSGIIIGPNKPIFNLPKLPRLWEPRKKSLPFRKEDLIHIDVKPENTGANDNLDALSKLGQVSFAEASTRSLEDIEIFTGRLLEAFFTGNNLSREQVKTMLTGLDSEDAMNNQLLSNHFAPEVARVI</sequence>
<keyword evidence="1 5" id="KW-0645">Protease</keyword>
<dbReference type="InterPro" id="IPR000209">
    <property type="entry name" value="Peptidase_S8/S53_dom"/>
</dbReference>
<dbReference type="Gene3D" id="3.40.50.200">
    <property type="entry name" value="Peptidase S8/S53 domain"/>
    <property type="match status" value="1"/>
</dbReference>
<dbReference type="InterPro" id="IPR008979">
    <property type="entry name" value="Galactose-bd-like_sf"/>
</dbReference>
<dbReference type="InterPro" id="IPR015500">
    <property type="entry name" value="Peptidase_S8_subtilisin-rel"/>
</dbReference>
<dbReference type="PROSITE" id="PS00138">
    <property type="entry name" value="SUBTILASE_SER"/>
    <property type="match status" value="1"/>
</dbReference>
<evidence type="ECO:0000256" key="1">
    <source>
        <dbReference type="ARBA" id="ARBA00022670"/>
    </source>
</evidence>
<evidence type="ECO:0000313" key="8">
    <source>
        <dbReference type="EMBL" id="ABM76823.1"/>
    </source>
</evidence>
<dbReference type="NCBIfam" id="NF038133">
    <property type="entry name" value="choice_anch_L"/>
    <property type="match status" value="1"/>
</dbReference>
<dbReference type="Proteomes" id="UP000002274">
    <property type="component" value="Chromosome"/>
</dbReference>
<dbReference type="PROSITE" id="PS51829">
    <property type="entry name" value="P_HOMO_B"/>
    <property type="match status" value="1"/>
</dbReference>
<dbReference type="STRING" id="59922.P9303_00661"/>
<evidence type="ECO:0000313" key="9">
    <source>
        <dbReference type="Proteomes" id="UP000002274"/>
    </source>
</evidence>
<dbReference type="SUPFAM" id="SSF52743">
    <property type="entry name" value="Subtilisin-like"/>
    <property type="match status" value="1"/>
</dbReference>
<dbReference type="GO" id="GO:0005737">
    <property type="term" value="C:cytoplasm"/>
    <property type="evidence" value="ECO:0007669"/>
    <property type="project" value="UniProtKB-ARBA"/>
</dbReference>
<reference evidence="8 9" key="1">
    <citation type="journal article" date="2007" name="PLoS Genet.">
        <title>Patterns and implications of gene gain and loss in the evolution of Prochlorococcus.</title>
        <authorList>
            <person name="Kettler G.C."/>
            <person name="Martiny A.C."/>
            <person name="Huang K."/>
            <person name="Zucker J."/>
            <person name="Coleman M.L."/>
            <person name="Rodrigue S."/>
            <person name="Chen F."/>
            <person name="Lapidus A."/>
            <person name="Ferriera S."/>
            <person name="Johnson J."/>
            <person name="Steglich C."/>
            <person name="Church G.M."/>
            <person name="Richardson P."/>
            <person name="Chisholm S.W."/>
        </authorList>
    </citation>
    <scope>NUCLEOTIDE SEQUENCE [LARGE SCALE GENOMIC DNA]</scope>
    <source>
        <strain evidence="8 9">MIT 9303</strain>
    </source>
</reference>
<dbReference type="SUPFAM" id="SSF49785">
    <property type="entry name" value="Galactose-binding domain-like"/>
    <property type="match status" value="1"/>
</dbReference>
<dbReference type="KEGG" id="pmf:P9303_00661"/>
<evidence type="ECO:0000256" key="6">
    <source>
        <dbReference type="SAM" id="MobiDB-lite"/>
    </source>
</evidence>
<organism evidence="8 9">
    <name type="scientific">Prochlorococcus marinus (strain MIT 9303)</name>
    <dbReference type="NCBI Taxonomy" id="59922"/>
    <lineage>
        <taxon>Bacteria</taxon>
        <taxon>Bacillati</taxon>
        <taxon>Cyanobacteriota</taxon>
        <taxon>Cyanophyceae</taxon>
        <taxon>Synechococcales</taxon>
        <taxon>Prochlorococcaceae</taxon>
        <taxon>Prochlorococcus</taxon>
    </lineage>
</organism>
<dbReference type="Pfam" id="PF00082">
    <property type="entry name" value="Peptidase_S8"/>
    <property type="match status" value="1"/>
</dbReference>
<protein>
    <recommendedName>
        <fullName evidence="7">P/Homo B domain-containing protein</fullName>
    </recommendedName>
</protein>
<dbReference type="HOGENOM" id="CLU_285739_0_0_3"/>
<feature type="region of interest" description="Disordered" evidence="6">
    <location>
        <begin position="356"/>
        <end position="378"/>
    </location>
</feature>
<gene>
    <name evidence="8" type="ordered locus">P9303_00661</name>
</gene>
<dbReference type="AlphaFoldDB" id="A2C5R3"/>
<dbReference type="PANTHER" id="PTHR42884">
    <property type="entry name" value="PROPROTEIN CONVERTASE SUBTILISIN/KEXIN-RELATED"/>
    <property type="match status" value="1"/>
</dbReference>
<dbReference type="Gene3D" id="2.60.120.260">
    <property type="entry name" value="Galactose-binding domain-like"/>
    <property type="match status" value="1"/>
</dbReference>
<dbReference type="Pfam" id="PF01483">
    <property type="entry name" value="P_proprotein"/>
    <property type="match status" value="1"/>
</dbReference>
<feature type="active site" description="Charge relay system" evidence="4 5">
    <location>
        <position position="267"/>
    </location>
</feature>
<dbReference type="InterPro" id="IPR036852">
    <property type="entry name" value="Peptidase_S8/S53_dom_sf"/>
</dbReference>
<evidence type="ECO:0000256" key="2">
    <source>
        <dbReference type="ARBA" id="ARBA00022801"/>
    </source>
</evidence>
<dbReference type="EMBL" id="CP000554">
    <property type="protein sequence ID" value="ABM76823.1"/>
    <property type="molecule type" value="Genomic_DNA"/>
</dbReference>
<dbReference type="GO" id="GO:0016020">
    <property type="term" value="C:membrane"/>
    <property type="evidence" value="ECO:0007669"/>
    <property type="project" value="TreeGrafter"/>
</dbReference>
<dbReference type="InterPro" id="IPR022398">
    <property type="entry name" value="Peptidase_S8_His-AS"/>
</dbReference>
<dbReference type="InterPro" id="IPR023828">
    <property type="entry name" value="Peptidase_S8_Ser-AS"/>
</dbReference>
<keyword evidence="2 5" id="KW-0378">Hydrolase</keyword>
<proteinExistence type="inferred from homology"/>
<name>A2C5R3_PROM3</name>
<dbReference type="PANTHER" id="PTHR42884:SF14">
    <property type="entry name" value="NEUROENDOCRINE CONVERTASE 1"/>
    <property type="match status" value="1"/>
</dbReference>
<dbReference type="PROSITE" id="PS51892">
    <property type="entry name" value="SUBTILASE"/>
    <property type="match status" value="1"/>
</dbReference>
<dbReference type="GO" id="GO:0012505">
    <property type="term" value="C:endomembrane system"/>
    <property type="evidence" value="ECO:0007669"/>
    <property type="project" value="UniProtKB-ARBA"/>
</dbReference>
<feature type="active site" description="Charge relay system" evidence="4 5">
    <location>
        <position position="460"/>
    </location>
</feature>
<feature type="compositionally biased region" description="Polar residues" evidence="6">
    <location>
        <begin position="362"/>
        <end position="374"/>
    </location>
</feature>
<evidence type="ECO:0000256" key="4">
    <source>
        <dbReference type="PIRSR" id="PIRSR615500-1"/>
    </source>
</evidence>
<keyword evidence="3 5" id="KW-0720">Serine protease</keyword>
<evidence type="ECO:0000259" key="7">
    <source>
        <dbReference type="PROSITE" id="PS51829"/>
    </source>
</evidence>
<dbReference type="RefSeq" id="WP_011824755.1">
    <property type="nucleotide sequence ID" value="NC_008820.1"/>
</dbReference>
<evidence type="ECO:0000256" key="5">
    <source>
        <dbReference type="PROSITE-ProRule" id="PRU01240"/>
    </source>
</evidence>
<dbReference type="BioCyc" id="PMAR59922:G1G80-65-MONOMER"/>
<dbReference type="PRINTS" id="PR00723">
    <property type="entry name" value="SUBTILISIN"/>
</dbReference>
<dbReference type="InterPro" id="IPR002884">
    <property type="entry name" value="P_dom"/>
</dbReference>
<evidence type="ECO:0000256" key="3">
    <source>
        <dbReference type="ARBA" id="ARBA00022825"/>
    </source>
</evidence>
<dbReference type="GO" id="GO:0004252">
    <property type="term" value="F:serine-type endopeptidase activity"/>
    <property type="evidence" value="ECO:0007669"/>
    <property type="project" value="UniProtKB-UniRule"/>
</dbReference>